<protein>
    <submittedName>
        <fullName evidence="3">Transmembrane efflux protein</fullName>
    </submittedName>
</protein>
<gene>
    <name evidence="3" type="ORF">SAZU_0351</name>
</gene>
<dbReference type="AlphaFoldDB" id="A0A0K8PCL9"/>
<dbReference type="EMBL" id="DF968190">
    <property type="protein sequence ID" value="GAP45620.1"/>
    <property type="molecule type" value="Genomic_DNA"/>
</dbReference>
<proteinExistence type="predicted"/>
<feature type="region of interest" description="Disordered" evidence="1">
    <location>
        <begin position="67"/>
        <end position="92"/>
    </location>
</feature>
<sequence>MAMLPPVRCGQRVRSVSVSTVPAARKSKRDWALLLVLCGTIFLEGSDVSMLALVLLGAAVSAFGRRGARPADGRRKGAAPAARDEVCDGVPG</sequence>
<organism evidence="3 4">
    <name type="scientific">Streptomyces azureus</name>
    <dbReference type="NCBI Taxonomy" id="146537"/>
    <lineage>
        <taxon>Bacteria</taxon>
        <taxon>Bacillati</taxon>
        <taxon>Actinomycetota</taxon>
        <taxon>Actinomycetes</taxon>
        <taxon>Kitasatosporales</taxon>
        <taxon>Streptomycetaceae</taxon>
        <taxon>Streptomyces</taxon>
    </lineage>
</organism>
<dbReference type="PATRIC" id="fig|146537.3.peg.372"/>
<evidence type="ECO:0000313" key="4">
    <source>
        <dbReference type="Proteomes" id="UP000053859"/>
    </source>
</evidence>
<reference evidence="3" key="1">
    <citation type="journal article" date="2015" name="Genome Announc.">
        <title>Draft Genome Sequence of Thiostrepton-Producing Streptomyces azureus ATCC 14921.</title>
        <authorList>
            <person name="Sakihara K."/>
            <person name="Maeda J."/>
            <person name="Tashiro K."/>
            <person name="Fujino Y."/>
            <person name="Kuhara S."/>
            <person name="Ohshima T."/>
            <person name="Ogata S."/>
            <person name="Doi K."/>
        </authorList>
    </citation>
    <scope>NUCLEOTIDE SEQUENCE [LARGE SCALE GENOMIC DNA]</scope>
    <source>
        <strain evidence="3">ATCC14921</strain>
    </source>
</reference>
<dbReference type="Proteomes" id="UP000053859">
    <property type="component" value="Unassembled WGS sequence"/>
</dbReference>
<keyword evidence="2 3" id="KW-0812">Transmembrane</keyword>
<accession>A0A0K8PCL9</accession>
<keyword evidence="2" id="KW-1133">Transmembrane helix</keyword>
<keyword evidence="4" id="KW-1185">Reference proteome</keyword>
<evidence type="ECO:0000313" key="3">
    <source>
        <dbReference type="EMBL" id="GAP45620.1"/>
    </source>
</evidence>
<feature type="transmembrane region" description="Helical" evidence="2">
    <location>
        <begin position="31"/>
        <end position="64"/>
    </location>
</feature>
<keyword evidence="2" id="KW-0472">Membrane</keyword>
<evidence type="ECO:0000256" key="2">
    <source>
        <dbReference type="SAM" id="Phobius"/>
    </source>
</evidence>
<name>A0A0K8PCL9_STRAJ</name>
<evidence type="ECO:0000256" key="1">
    <source>
        <dbReference type="SAM" id="MobiDB-lite"/>
    </source>
</evidence>